<protein>
    <recommendedName>
        <fullName evidence="6">Pre-mRNA polyadenylation factor Fip1 domain-containing protein</fullName>
    </recommendedName>
</protein>
<feature type="compositionally biased region" description="Basic and acidic residues" evidence="5">
    <location>
        <begin position="352"/>
        <end position="386"/>
    </location>
</feature>
<sequence length="482" mass="54348">MSTGETEKTTGYASGDDEDWLYGDNNDDDDVDDAAGDDDDKKTETEIFSALVGDVEGANGVDNQDVDSDSDSDDNLRITIGNIKTDSIQSTSTPVNLKTSGITTVTGAKVRGVALVAVDSIIGTPALEVDEELEEKPWRKPGADLSDYFNYGFNEDTWKAYCDKQRRLRMSLEFMTLGSSDKNMGSHDELVSKSDCPSRKLKSSIDVIGGQTETIIRVEGRRHHSTDGSNMQVQSSSERPVDAEPPSSKLPPFFAPIIPPPPFPLLSISTTPPFIQHPPRPSMSVPPPGFPLPPEVPSPPFTSGSGHSGGSYDSCCAPLYPFAAGVYPHALGHMTPWLGLSDHAKVWKYKSCQDKEREKGKDRERTRERERDRELKKEQERERDQENTPSFPSRSSDKERASRHRDHSDRERERHREHDREGREREDRHRDRRHRDHNERHKSSRSSSSRRRHSSDDGESHRRHRYKRSKHNKDSTDTESTD</sequence>
<organism evidence="7 8">
    <name type="scientific">Pangasianodon hypophthalmus</name>
    <name type="common">Striped catfish</name>
    <name type="synonym">Helicophagus hypophthalmus</name>
    <dbReference type="NCBI Taxonomy" id="310915"/>
    <lineage>
        <taxon>Eukaryota</taxon>
        <taxon>Metazoa</taxon>
        <taxon>Chordata</taxon>
        <taxon>Craniata</taxon>
        <taxon>Vertebrata</taxon>
        <taxon>Euteleostomi</taxon>
        <taxon>Actinopterygii</taxon>
        <taxon>Neopterygii</taxon>
        <taxon>Teleostei</taxon>
        <taxon>Ostariophysi</taxon>
        <taxon>Siluriformes</taxon>
        <taxon>Pangasiidae</taxon>
        <taxon>Pangasianodon</taxon>
    </lineage>
</organism>
<dbReference type="InterPro" id="IPR051187">
    <property type="entry name" value="Pre-mRNA_3'-end_processing_reg"/>
</dbReference>
<feature type="region of interest" description="Disordered" evidence="5">
    <location>
        <begin position="1"/>
        <end position="74"/>
    </location>
</feature>
<feature type="region of interest" description="Disordered" evidence="5">
    <location>
        <begin position="275"/>
        <end position="310"/>
    </location>
</feature>
<dbReference type="AlphaFoldDB" id="A0A5N5LAK6"/>
<name>A0A5N5LAK6_PANHP</name>
<dbReference type="Pfam" id="PF05182">
    <property type="entry name" value="Fip1"/>
    <property type="match status" value="1"/>
</dbReference>
<dbReference type="GO" id="GO:0006397">
    <property type="term" value="P:mRNA processing"/>
    <property type="evidence" value="ECO:0007669"/>
    <property type="project" value="UniProtKB-KW"/>
</dbReference>
<comment type="similarity">
    <text evidence="2">Belongs to the FIP1 family.</text>
</comment>
<keyword evidence="8" id="KW-1185">Reference proteome</keyword>
<dbReference type="GO" id="GO:0005847">
    <property type="term" value="C:mRNA cleavage and polyadenylation specificity factor complex"/>
    <property type="evidence" value="ECO:0007669"/>
    <property type="project" value="TreeGrafter"/>
</dbReference>
<comment type="caution">
    <text evidence="7">The sequence shown here is derived from an EMBL/GenBank/DDBJ whole genome shotgun (WGS) entry which is preliminary data.</text>
</comment>
<dbReference type="PANTHER" id="PTHR13484">
    <property type="entry name" value="FIP1-LIKE 1 PROTEIN"/>
    <property type="match status" value="1"/>
</dbReference>
<dbReference type="Proteomes" id="UP000327468">
    <property type="component" value="Chromosome 19"/>
</dbReference>
<keyword evidence="4" id="KW-0539">Nucleus</keyword>
<feature type="compositionally biased region" description="Basic residues" evidence="5">
    <location>
        <begin position="442"/>
        <end position="453"/>
    </location>
</feature>
<keyword evidence="3" id="KW-0507">mRNA processing</keyword>
<dbReference type="PANTHER" id="PTHR13484:SF0">
    <property type="entry name" value="PRE-MRNA 3'-END-PROCESSING FACTOR FIP1"/>
    <property type="match status" value="1"/>
</dbReference>
<evidence type="ECO:0000256" key="4">
    <source>
        <dbReference type="ARBA" id="ARBA00023242"/>
    </source>
</evidence>
<evidence type="ECO:0000313" key="7">
    <source>
        <dbReference type="EMBL" id="KAB5539697.1"/>
    </source>
</evidence>
<evidence type="ECO:0000256" key="1">
    <source>
        <dbReference type="ARBA" id="ARBA00004123"/>
    </source>
</evidence>
<evidence type="ECO:0000313" key="8">
    <source>
        <dbReference type="Proteomes" id="UP000327468"/>
    </source>
</evidence>
<dbReference type="EMBL" id="VFJC01000020">
    <property type="protein sequence ID" value="KAB5539697.1"/>
    <property type="molecule type" value="Genomic_DNA"/>
</dbReference>
<evidence type="ECO:0000256" key="2">
    <source>
        <dbReference type="ARBA" id="ARBA00007459"/>
    </source>
</evidence>
<comment type="subcellular location">
    <subcellularLocation>
        <location evidence="1">Nucleus</location>
    </subcellularLocation>
</comment>
<feature type="region of interest" description="Disordered" evidence="5">
    <location>
        <begin position="220"/>
        <end position="247"/>
    </location>
</feature>
<evidence type="ECO:0000256" key="3">
    <source>
        <dbReference type="ARBA" id="ARBA00022664"/>
    </source>
</evidence>
<proteinExistence type="inferred from homology"/>
<feature type="compositionally biased region" description="Basic and acidic residues" evidence="5">
    <location>
        <begin position="395"/>
        <end position="429"/>
    </location>
</feature>
<feature type="region of interest" description="Disordered" evidence="5">
    <location>
        <begin position="352"/>
        <end position="482"/>
    </location>
</feature>
<feature type="domain" description="Pre-mRNA polyadenylation factor Fip1" evidence="6">
    <location>
        <begin position="131"/>
        <end position="169"/>
    </location>
</feature>
<feature type="compositionally biased region" description="Basic residues" evidence="5">
    <location>
        <begin position="461"/>
        <end position="471"/>
    </location>
</feature>
<feature type="compositionally biased region" description="Acidic residues" evidence="5">
    <location>
        <begin position="15"/>
        <end position="38"/>
    </location>
</feature>
<feature type="compositionally biased region" description="Pro residues" evidence="5">
    <location>
        <begin position="275"/>
        <end position="300"/>
    </location>
</feature>
<feature type="compositionally biased region" description="Acidic residues" evidence="5">
    <location>
        <begin position="64"/>
        <end position="73"/>
    </location>
</feature>
<dbReference type="InterPro" id="IPR007854">
    <property type="entry name" value="Fip1_dom"/>
</dbReference>
<gene>
    <name evidence="7" type="ORF">PHYPO_G00092000</name>
</gene>
<reference evidence="7 8" key="1">
    <citation type="submission" date="2019-06" db="EMBL/GenBank/DDBJ databases">
        <title>A chromosome-scale genome assembly of the striped catfish, Pangasianodon hypophthalmus.</title>
        <authorList>
            <person name="Wen M."/>
            <person name="Zahm M."/>
            <person name="Roques C."/>
            <person name="Cabau C."/>
            <person name="Klopp C."/>
            <person name="Donnadieu C."/>
            <person name="Jouanno E."/>
            <person name="Avarre J.-C."/>
            <person name="Campet M."/>
            <person name="Ha T.T.T."/>
            <person name="Dugue R."/>
            <person name="Lampietro C."/>
            <person name="Louis A."/>
            <person name="Herpin A."/>
            <person name="Echchiki A."/>
            <person name="Berthelot C."/>
            <person name="Parey E."/>
            <person name="Roest-Crollius H."/>
            <person name="Braasch I."/>
            <person name="Postlethwait J."/>
            <person name="Bobe J."/>
            <person name="Montfort J."/>
            <person name="Bouchez O."/>
            <person name="Begum T."/>
            <person name="Schartl M."/>
            <person name="Guiguen Y."/>
        </authorList>
    </citation>
    <scope>NUCLEOTIDE SEQUENCE [LARGE SCALE GENOMIC DNA]</scope>
    <source>
        <strain evidence="7 8">Indonesia</strain>
        <tissue evidence="7">Blood</tissue>
    </source>
</reference>
<evidence type="ECO:0000256" key="5">
    <source>
        <dbReference type="SAM" id="MobiDB-lite"/>
    </source>
</evidence>
<evidence type="ECO:0000259" key="6">
    <source>
        <dbReference type="Pfam" id="PF05182"/>
    </source>
</evidence>
<feature type="compositionally biased region" description="Polar residues" evidence="5">
    <location>
        <begin position="227"/>
        <end position="238"/>
    </location>
</feature>
<accession>A0A5N5LAK6</accession>